<protein>
    <submittedName>
        <fullName evidence="2">Putative F-box protein</fullName>
    </submittedName>
</protein>
<proteinExistence type="predicted"/>
<feature type="compositionally biased region" description="Basic residues" evidence="1">
    <location>
        <begin position="1"/>
        <end position="11"/>
    </location>
</feature>
<feature type="compositionally biased region" description="Basic and acidic residues" evidence="1">
    <location>
        <begin position="82"/>
        <end position="99"/>
    </location>
</feature>
<evidence type="ECO:0000256" key="1">
    <source>
        <dbReference type="SAM" id="MobiDB-lite"/>
    </source>
</evidence>
<evidence type="ECO:0000313" key="3">
    <source>
        <dbReference type="Proteomes" id="UP000018936"/>
    </source>
</evidence>
<accession>V8N3V2</accession>
<reference evidence="2 3" key="1">
    <citation type="journal article" date="2013" name="Proc. Natl. Acad. Sci. U.S.A.">
        <title>The king cobra genome reveals dynamic gene evolution and adaptation in the snake venom system.</title>
        <authorList>
            <person name="Vonk F.J."/>
            <person name="Casewell N.R."/>
            <person name="Henkel C.V."/>
            <person name="Heimberg A.M."/>
            <person name="Jansen H.J."/>
            <person name="McCleary R.J."/>
            <person name="Kerkkamp H.M."/>
            <person name="Vos R.A."/>
            <person name="Guerreiro I."/>
            <person name="Calvete J.J."/>
            <person name="Wuster W."/>
            <person name="Woods A.E."/>
            <person name="Logan J.M."/>
            <person name="Harrison R.A."/>
            <person name="Castoe T.A."/>
            <person name="de Koning A.P."/>
            <person name="Pollock D.D."/>
            <person name="Yandell M."/>
            <person name="Calderon D."/>
            <person name="Renjifo C."/>
            <person name="Currier R.B."/>
            <person name="Salgado D."/>
            <person name="Pla D."/>
            <person name="Sanz L."/>
            <person name="Hyder A.S."/>
            <person name="Ribeiro J.M."/>
            <person name="Arntzen J.W."/>
            <person name="van den Thillart G.E."/>
            <person name="Boetzer M."/>
            <person name="Pirovano W."/>
            <person name="Dirks R.P."/>
            <person name="Spaink H.P."/>
            <person name="Duboule D."/>
            <person name="McGlinn E."/>
            <person name="Kini R.M."/>
            <person name="Richardson M.K."/>
        </authorList>
    </citation>
    <scope>NUCLEOTIDE SEQUENCE</scope>
    <source>
        <tissue evidence="2">Blood</tissue>
    </source>
</reference>
<sequence length="99" mass="11680">SWQKEKKKKKKEKENEKEEEEEEEKKKKIVFTWIKWFNSYFQPLRDSKALWKATPYKVVHATPSIEMEGDNLPPVPTFLGERGGREGGRGKERWGWGAG</sequence>
<name>V8N3V2_OPHHA</name>
<comment type="caution">
    <text evidence="2">The sequence shown here is derived from an EMBL/GenBank/DDBJ whole genome shotgun (WGS) entry which is preliminary data.</text>
</comment>
<feature type="region of interest" description="Disordered" evidence="1">
    <location>
        <begin position="66"/>
        <end position="99"/>
    </location>
</feature>
<organism evidence="2 3">
    <name type="scientific">Ophiophagus hannah</name>
    <name type="common">King cobra</name>
    <name type="synonym">Naja hannah</name>
    <dbReference type="NCBI Taxonomy" id="8665"/>
    <lineage>
        <taxon>Eukaryota</taxon>
        <taxon>Metazoa</taxon>
        <taxon>Chordata</taxon>
        <taxon>Craniata</taxon>
        <taxon>Vertebrata</taxon>
        <taxon>Euteleostomi</taxon>
        <taxon>Lepidosauria</taxon>
        <taxon>Squamata</taxon>
        <taxon>Bifurcata</taxon>
        <taxon>Unidentata</taxon>
        <taxon>Episquamata</taxon>
        <taxon>Toxicofera</taxon>
        <taxon>Serpentes</taxon>
        <taxon>Colubroidea</taxon>
        <taxon>Elapidae</taxon>
        <taxon>Elapinae</taxon>
        <taxon>Ophiophagus</taxon>
    </lineage>
</organism>
<dbReference type="AlphaFoldDB" id="V8N3V2"/>
<feature type="non-terminal residue" evidence="2">
    <location>
        <position position="1"/>
    </location>
</feature>
<keyword evidence="3" id="KW-1185">Reference proteome</keyword>
<dbReference type="EMBL" id="AZIM01032807">
    <property type="protein sequence ID" value="ETE56232.1"/>
    <property type="molecule type" value="Genomic_DNA"/>
</dbReference>
<dbReference type="Proteomes" id="UP000018936">
    <property type="component" value="Unassembled WGS sequence"/>
</dbReference>
<gene>
    <name evidence="2" type="ORF">L345_18057</name>
</gene>
<feature type="region of interest" description="Disordered" evidence="1">
    <location>
        <begin position="1"/>
        <end position="26"/>
    </location>
</feature>
<evidence type="ECO:0000313" key="2">
    <source>
        <dbReference type="EMBL" id="ETE56232.1"/>
    </source>
</evidence>